<proteinExistence type="predicted"/>
<protein>
    <submittedName>
        <fullName evidence="1">Uncharacterized protein</fullName>
    </submittedName>
</protein>
<gene>
    <name evidence="1" type="ORF">BECKSD772D_GA0070982_102638</name>
</gene>
<evidence type="ECO:0000313" key="1">
    <source>
        <dbReference type="EMBL" id="VFK78830.1"/>
    </source>
</evidence>
<dbReference type="AlphaFoldDB" id="A0A451BKK0"/>
<reference evidence="1" key="1">
    <citation type="submission" date="2019-02" db="EMBL/GenBank/DDBJ databases">
        <authorList>
            <person name="Gruber-Vodicka R. H."/>
            <person name="Seah K. B. B."/>
        </authorList>
    </citation>
    <scope>NUCLEOTIDE SEQUENCE</scope>
    <source>
        <strain evidence="1">BECK_S127</strain>
    </source>
</reference>
<dbReference type="EMBL" id="CAADHB010000026">
    <property type="protein sequence ID" value="VFK78830.1"/>
    <property type="molecule type" value="Genomic_DNA"/>
</dbReference>
<name>A0A451BKK0_9GAMM</name>
<organism evidence="1">
    <name type="scientific">Candidatus Kentrum sp. SD</name>
    <dbReference type="NCBI Taxonomy" id="2126332"/>
    <lineage>
        <taxon>Bacteria</taxon>
        <taxon>Pseudomonadati</taxon>
        <taxon>Pseudomonadota</taxon>
        <taxon>Gammaproteobacteria</taxon>
        <taxon>Candidatus Kentrum</taxon>
    </lineage>
</organism>
<sequence>MNSVSVLRIWSLLLDVAIFKHAWNLIKRYWNFIQPYAAMTIPKAIEKARNTVSNSSSAVHYLLRLWDREVGIFLYRRGLIFRGDFDGVPLFDISQFIIFEEKRETALLSITPA</sequence>
<accession>A0A451BKK0</accession>